<feature type="compositionally biased region" description="Basic residues" evidence="1">
    <location>
        <begin position="163"/>
        <end position="172"/>
    </location>
</feature>
<feature type="domain" description="Myb/SANT-like DNA-binding" evidence="2">
    <location>
        <begin position="12"/>
        <end position="104"/>
    </location>
</feature>
<comment type="caution">
    <text evidence="3">The sequence shown here is derived from an EMBL/GenBank/DDBJ whole genome shotgun (WGS) entry which is preliminary data.</text>
</comment>
<feature type="region of interest" description="Disordered" evidence="1">
    <location>
        <begin position="152"/>
        <end position="172"/>
    </location>
</feature>
<dbReference type="EMBL" id="JADGKB010000242">
    <property type="protein sequence ID" value="KAJ3250583.1"/>
    <property type="molecule type" value="Genomic_DNA"/>
</dbReference>
<evidence type="ECO:0000313" key="3">
    <source>
        <dbReference type="EMBL" id="KAJ3250583.1"/>
    </source>
</evidence>
<dbReference type="Proteomes" id="UP001210925">
    <property type="component" value="Unassembled WGS sequence"/>
</dbReference>
<evidence type="ECO:0000313" key="4">
    <source>
        <dbReference type="Proteomes" id="UP001210925"/>
    </source>
</evidence>
<proteinExistence type="predicted"/>
<gene>
    <name evidence="3" type="ORF">HK103_003383</name>
</gene>
<accession>A0AAD5U8R7</accession>
<evidence type="ECO:0000259" key="2">
    <source>
        <dbReference type="Pfam" id="PF13837"/>
    </source>
</evidence>
<sequence length="263" mass="30130">MSGGDIKPVKVVWKTEGVEQLFELRYNEKYTNKLNKDKGNKHSINRTWTELAEELNGQLKTNYTSKQIITKLKNMKKTWNDYTGGMRRTGNDDVKEPSYLELMERYWGCKDGTSNITLLDSAPISNEELDLITIESDVDDFTSKRIQTFDDEDTEQYSTPTNPKKKVKMSKSHPIRDLGLSIEHGLSDMKEGFMLIANSLNQSTPKSNVELVDLILETKKERKKENSDIVALISEMKNDLSKKSDATIDVLTRILLTLQNKNQ</sequence>
<dbReference type="Pfam" id="PF13837">
    <property type="entry name" value="Myb_DNA-bind_4"/>
    <property type="match status" value="1"/>
</dbReference>
<keyword evidence="4" id="KW-1185">Reference proteome</keyword>
<organism evidence="3 4">
    <name type="scientific">Boothiomyces macroporosus</name>
    <dbReference type="NCBI Taxonomy" id="261099"/>
    <lineage>
        <taxon>Eukaryota</taxon>
        <taxon>Fungi</taxon>
        <taxon>Fungi incertae sedis</taxon>
        <taxon>Chytridiomycota</taxon>
        <taxon>Chytridiomycota incertae sedis</taxon>
        <taxon>Chytridiomycetes</taxon>
        <taxon>Rhizophydiales</taxon>
        <taxon>Terramycetaceae</taxon>
        <taxon>Boothiomyces</taxon>
    </lineage>
</organism>
<reference evidence="3" key="1">
    <citation type="submission" date="2020-05" db="EMBL/GenBank/DDBJ databases">
        <title>Phylogenomic resolution of chytrid fungi.</title>
        <authorList>
            <person name="Stajich J.E."/>
            <person name="Amses K."/>
            <person name="Simmons R."/>
            <person name="Seto K."/>
            <person name="Myers J."/>
            <person name="Bonds A."/>
            <person name="Quandt C.A."/>
            <person name="Barry K."/>
            <person name="Liu P."/>
            <person name="Grigoriev I."/>
            <person name="Longcore J.E."/>
            <person name="James T.Y."/>
        </authorList>
    </citation>
    <scope>NUCLEOTIDE SEQUENCE</scope>
    <source>
        <strain evidence="3">PLAUS21</strain>
    </source>
</reference>
<dbReference type="InterPro" id="IPR044822">
    <property type="entry name" value="Myb_DNA-bind_4"/>
</dbReference>
<name>A0AAD5U8R7_9FUNG</name>
<evidence type="ECO:0000256" key="1">
    <source>
        <dbReference type="SAM" id="MobiDB-lite"/>
    </source>
</evidence>
<protein>
    <recommendedName>
        <fullName evidence="2">Myb/SANT-like DNA-binding domain-containing protein</fullName>
    </recommendedName>
</protein>
<dbReference type="AlphaFoldDB" id="A0AAD5U8R7"/>